<accession>A0A9D4Q862</accession>
<name>A0A9D4Q862_RHISA</name>
<keyword evidence="9" id="KW-1185">Reference proteome</keyword>
<evidence type="ECO:0000256" key="3">
    <source>
        <dbReference type="ARBA" id="ARBA00022692"/>
    </source>
</evidence>
<organism evidence="8 9">
    <name type="scientific">Rhipicephalus sanguineus</name>
    <name type="common">Brown dog tick</name>
    <name type="synonym">Ixodes sanguineus</name>
    <dbReference type="NCBI Taxonomy" id="34632"/>
    <lineage>
        <taxon>Eukaryota</taxon>
        <taxon>Metazoa</taxon>
        <taxon>Ecdysozoa</taxon>
        <taxon>Arthropoda</taxon>
        <taxon>Chelicerata</taxon>
        <taxon>Arachnida</taxon>
        <taxon>Acari</taxon>
        <taxon>Parasitiformes</taxon>
        <taxon>Ixodida</taxon>
        <taxon>Ixodoidea</taxon>
        <taxon>Ixodidae</taxon>
        <taxon>Rhipicephalinae</taxon>
        <taxon>Rhipicephalus</taxon>
        <taxon>Rhipicephalus</taxon>
    </lineage>
</organism>
<evidence type="ECO:0000256" key="2">
    <source>
        <dbReference type="ARBA" id="ARBA00010663"/>
    </source>
</evidence>
<dbReference type="Proteomes" id="UP000821837">
    <property type="component" value="Unassembled WGS sequence"/>
</dbReference>
<reference evidence="8" key="2">
    <citation type="submission" date="2021-09" db="EMBL/GenBank/DDBJ databases">
        <authorList>
            <person name="Jia N."/>
            <person name="Wang J."/>
            <person name="Shi W."/>
            <person name="Du L."/>
            <person name="Sun Y."/>
            <person name="Zhan W."/>
            <person name="Jiang J."/>
            <person name="Wang Q."/>
            <person name="Zhang B."/>
            <person name="Ji P."/>
            <person name="Sakyi L.B."/>
            <person name="Cui X."/>
            <person name="Yuan T."/>
            <person name="Jiang B."/>
            <person name="Yang W."/>
            <person name="Lam T.T.-Y."/>
            <person name="Chang Q."/>
            <person name="Ding S."/>
            <person name="Wang X."/>
            <person name="Zhu J."/>
            <person name="Ruan X."/>
            <person name="Zhao L."/>
            <person name="Wei J."/>
            <person name="Que T."/>
            <person name="Du C."/>
            <person name="Cheng J."/>
            <person name="Dai P."/>
            <person name="Han X."/>
            <person name="Huang E."/>
            <person name="Gao Y."/>
            <person name="Liu J."/>
            <person name="Shao H."/>
            <person name="Ye R."/>
            <person name="Li L."/>
            <person name="Wei W."/>
            <person name="Wang X."/>
            <person name="Wang C."/>
            <person name="Huo Q."/>
            <person name="Li W."/>
            <person name="Guo W."/>
            <person name="Chen H."/>
            <person name="Chen S."/>
            <person name="Zhou L."/>
            <person name="Zhou L."/>
            <person name="Ni X."/>
            <person name="Tian J."/>
            <person name="Zhou Y."/>
            <person name="Sheng Y."/>
            <person name="Liu T."/>
            <person name="Pan Y."/>
            <person name="Xia L."/>
            <person name="Li J."/>
            <person name="Zhao F."/>
            <person name="Cao W."/>
        </authorList>
    </citation>
    <scope>NUCLEOTIDE SEQUENCE</scope>
    <source>
        <strain evidence="8">Rsan-2018</strain>
        <tissue evidence="8">Larvae</tissue>
    </source>
</reference>
<evidence type="ECO:0000256" key="6">
    <source>
        <dbReference type="SAM" id="Phobius"/>
    </source>
</evidence>
<comment type="caution">
    <text evidence="8">The sequence shown here is derived from an EMBL/GenBank/DDBJ whole genome shotgun (WGS) entry which is preliminary data.</text>
</comment>
<evidence type="ECO:0000256" key="1">
    <source>
        <dbReference type="ARBA" id="ARBA00004370"/>
    </source>
</evidence>
<feature type="transmembrane region" description="Helical" evidence="6">
    <location>
        <begin position="85"/>
        <end position="103"/>
    </location>
</feature>
<keyword evidence="4 6" id="KW-1133">Transmembrane helix</keyword>
<evidence type="ECO:0000259" key="7">
    <source>
        <dbReference type="PROSITE" id="PS50262"/>
    </source>
</evidence>
<dbReference type="InterPro" id="IPR000276">
    <property type="entry name" value="GPCR_Rhodpsn"/>
</dbReference>
<gene>
    <name evidence="8" type="ORF">HPB52_019422</name>
</gene>
<dbReference type="Gene3D" id="1.20.1070.10">
    <property type="entry name" value="Rhodopsin 7-helix transmembrane proteins"/>
    <property type="match status" value="1"/>
</dbReference>
<comment type="similarity">
    <text evidence="2">Belongs to the G-protein coupled receptor 1 family.</text>
</comment>
<dbReference type="InterPro" id="IPR017452">
    <property type="entry name" value="GPCR_Rhodpsn_7TM"/>
</dbReference>
<dbReference type="GO" id="GO:0004930">
    <property type="term" value="F:G protein-coupled receptor activity"/>
    <property type="evidence" value="ECO:0007669"/>
    <property type="project" value="InterPro"/>
</dbReference>
<dbReference type="AlphaFoldDB" id="A0A9D4Q862"/>
<evidence type="ECO:0000256" key="4">
    <source>
        <dbReference type="ARBA" id="ARBA00022989"/>
    </source>
</evidence>
<dbReference type="PROSITE" id="PS50262">
    <property type="entry name" value="G_PROTEIN_RECEP_F1_2"/>
    <property type="match status" value="1"/>
</dbReference>
<feature type="transmembrane region" description="Helical" evidence="6">
    <location>
        <begin position="51"/>
        <end position="73"/>
    </location>
</feature>
<reference evidence="8" key="1">
    <citation type="journal article" date="2020" name="Cell">
        <title>Large-Scale Comparative Analyses of Tick Genomes Elucidate Their Genetic Diversity and Vector Capacities.</title>
        <authorList>
            <consortium name="Tick Genome and Microbiome Consortium (TIGMIC)"/>
            <person name="Jia N."/>
            <person name="Wang J."/>
            <person name="Shi W."/>
            <person name="Du L."/>
            <person name="Sun Y."/>
            <person name="Zhan W."/>
            <person name="Jiang J.F."/>
            <person name="Wang Q."/>
            <person name="Zhang B."/>
            <person name="Ji P."/>
            <person name="Bell-Sakyi L."/>
            <person name="Cui X.M."/>
            <person name="Yuan T.T."/>
            <person name="Jiang B.G."/>
            <person name="Yang W.F."/>
            <person name="Lam T.T."/>
            <person name="Chang Q.C."/>
            <person name="Ding S.J."/>
            <person name="Wang X.J."/>
            <person name="Zhu J.G."/>
            <person name="Ruan X.D."/>
            <person name="Zhao L."/>
            <person name="Wei J.T."/>
            <person name="Ye R.Z."/>
            <person name="Que T.C."/>
            <person name="Du C.H."/>
            <person name="Zhou Y.H."/>
            <person name="Cheng J.X."/>
            <person name="Dai P.F."/>
            <person name="Guo W.B."/>
            <person name="Han X.H."/>
            <person name="Huang E.J."/>
            <person name="Li L.F."/>
            <person name="Wei W."/>
            <person name="Gao Y.C."/>
            <person name="Liu J.Z."/>
            <person name="Shao H.Z."/>
            <person name="Wang X."/>
            <person name="Wang C.C."/>
            <person name="Yang T.C."/>
            <person name="Huo Q.B."/>
            <person name="Li W."/>
            <person name="Chen H.Y."/>
            <person name="Chen S.E."/>
            <person name="Zhou L.G."/>
            <person name="Ni X.B."/>
            <person name="Tian J.H."/>
            <person name="Sheng Y."/>
            <person name="Liu T."/>
            <person name="Pan Y.S."/>
            <person name="Xia L.Y."/>
            <person name="Li J."/>
            <person name="Zhao F."/>
            <person name="Cao W.C."/>
        </authorList>
    </citation>
    <scope>NUCLEOTIDE SEQUENCE</scope>
    <source>
        <strain evidence="8">Rsan-2018</strain>
    </source>
</reference>
<proteinExistence type="inferred from homology"/>
<dbReference type="GO" id="GO:0016020">
    <property type="term" value="C:membrane"/>
    <property type="evidence" value="ECO:0007669"/>
    <property type="project" value="UniProtKB-SubCell"/>
</dbReference>
<evidence type="ECO:0000256" key="5">
    <source>
        <dbReference type="ARBA" id="ARBA00023136"/>
    </source>
</evidence>
<dbReference type="EMBL" id="JABSTV010001248">
    <property type="protein sequence ID" value="KAH7969551.1"/>
    <property type="molecule type" value="Genomic_DNA"/>
</dbReference>
<keyword evidence="3 6" id="KW-0812">Transmembrane</keyword>
<dbReference type="PRINTS" id="PR00237">
    <property type="entry name" value="GPCRRHODOPSN"/>
</dbReference>
<keyword evidence="5 6" id="KW-0472">Membrane</keyword>
<dbReference type="VEuPathDB" id="VectorBase:RSAN_026284"/>
<evidence type="ECO:0000313" key="8">
    <source>
        <dbReference type="EMBL" id="KAH7969551.1"/>
    </source>
</evidence>
<evidence type="ECO:0000313" key="9">
    <source>
        <dbReference type="Proteomes" id="UP000821837"/>
    </source>
</evidence>
<sequence>MSSRTCGQRGLGGVPLPGALELAANNESANVSSVVVFPDSAVWDGPLVQRVATLSVIMLFTLAGNAAIVAVLARPRAALRSSSRVNLFILHLAVGDLAVGLFTQTSEILFEVS</sequence>
<feature type="domain" description="G-protein coupled receptors family 1 profile" evidence="7">
    <location>
        <begin position="64"/>
        <end position="113"/>
    </location>
</feature>
<dbReference type="SUPFAM" id="SSF81321">
    <property type="entry name" value="Family A G protein-coupled receptor-like"/>
    <property type="match status" value="1"/>
</dbReference>
<comment type="subcellular location">
    <subcellularLocation>
        <location evidence="1">Membrane</location>
    </subcellularLocation>
</comment>
<protein>
    <recommendedName>
        <fullName evidence="7">G-protein coupled receptors family 1 profile domain-containing protein</fullName>
    </recommendedName>
</protein>